<gene>
    <name evidence="1" type="ORF">SFRICE_020322</name>
</gene>
<accession>A0A2H1VC86</accession>
<reference evidence="1" key="1">
    <citation type="submission" date="2016-07" db="EMBL/GenBank/DDBJ databases">
        <authorList>
            <person name="Bretaudeau A."/>
        </authorList>
    </citation>
    <scope>NUCLEOTIDE SEQUENCE</scope>
    <source>
        <strain evidence="1">Rice</strain>
        <tissue evidence="1">Whole body</tissue>
    </source>
</reference>
<sequence>MSRRSSNRINHPMTSPALGEARGSVRLLLTKNYPICSCFSKLEPRCWFFFLAQHLVTTGGLV</sequence>
<name>A0A2H1VC86_SPOFR</name>
<organism evidence="1">
    <name type="scientific">Spodoptera frugiperda</name>
    <name type="common">Fall armyworm</name>
    <dbReference type="NCBI Taxonomy" id="7108"/>
    <lineage>
        <taxon>Eukaryota</taxon>
        <taxon>Metazoa</taxon>
        <taxon>Ecdysozoa</taxon>
        <taxon>Arthropoda</taxon>
        <taxon>Hexapoda</taxon>
        <taxon>Insecta</taxon>
        <taxon>Pterygota</taxon>
        <taxon>Neoptera</taxon>
        <taxon>Endopterygota</taxon>
        <taxon>Lepidoptera</taxon>
        <taxon>Glossata</taxon>
        <taxon>Ditrysia</taxon>
        <taxon>Noctuoidea</taxon>
        <taxon>Noctuidae</taxon>
        <taxon>Amphipyrinae</taxon>
        <taxon>Spodoptera</taxon>
    </lineage>
</organism>
<proteinExistence type="predicted"/>
<evidence type="ECO:0000313" key="1">
    <source>
        <dbReference type="EMBL" id="SOQ38012.1"/>
    </source>
</evidence>
<dbReference type="EMBL" id="ODYU01001587">
    <property type="protein sequence ID" value="SOQ38012.1"/>
    <property type="molecule type" value="Genomic_DNA"/>
</dbReference>
<dbReference type="AlphaFoldDB" id="A0A2H1VC86"/>
<protein>
    <submittedName>
        <fullName evidence="1">SFRICE_020322</fullName>
    </submittedName>
</protein>